<dbReference type="EMBL" id="BGPR01000933">
    <property type="protein sequence ID" value="GBM40531.1"/>
    <property type="molecule type" value="Genomic_DNA"/>
</dbReference>
<protein>
    <submittedName>
        <fullName evidence="1">Uncharacterized protein</fullName>
    </submittedName>
</protein>
<evidence type="ECO:0000313" key="1">
    <source>
        <dbReference type="EMBL" id="GBM40531.1"/>
    </source>
</evidence>
<evidence type="ECO:0000313" key="2">
    <source>
        <dbReference type="Proteomes" id="UP000499080"/>
    </source>
</evidence>
<organism evidence="1 2">
    <name type="scientific">Araneus ventricosus</name>
    <name type="common">Orbweaver spider</name>
    <name type="synonym">Epeira ventricosa</name>
    <dbReference type="NCBI Taxonomy" id="182803"/>
    <lineage>
        <taxon>Eukaryota</taxon>
        <taxon>Metazoa</taxon>
        <taxon>Ecdysozoa</taxon>
        <taxon>Arthropoda</taxon>
        <taxon>Chelicerata</taxon>
        <taxon>Arachnida</taxon>
        <taxon>Araneae</taxon>
        <taxon>Araneomorphae</taxon>
        <taxon>Entelegynae</taxon>
        <taxon>Araneoidea</taxon>
        <taxon>Araneidae</taxon>
        <taxon>Araneus</taxon>
    </lineage>
</organism>
<reference evidence="1 2" key="1">
    <citation type="journal article" date="2019" name="Sci. Rep.">
        <title>Orb-weaving spider Araneus ventricosus genome elucidates the spidroin gene catalogue.</title>
        <authorList>
            <person name="Kono N."/>
            <person name="Nakamura H."/>
            <person name="Ohtoshi R."/>
            <person name="Moran D.A.P."/>
            <person name="Shinohara A."/>
            <person name="Yoshida Y."/>
            <person name="Fujiwara M."/>
            <person name="Mori M."/>
            <person name="Tomita M."/>
            <person name="Arakawa K."/>
        </authorList>
    </citation>
    <scope>NUCLEOTIDE SEQUENCE [LARGE SCALE GENOMIC DNA]</scope>
</reference>
<proteinExistence type="predicted"/>
<gene>
    <name evidence="1" type="ORF">AVEN_76937_1</name>
</gene>
<dbReference type="AlphaFoldDB" id="A0A4Y2FH07"/>
<comment type="caution">
    <text evidence="1">The sequence shown here is derived from an EMBL/GenBank/DDBJ whole genome shotgun (WGS) entry which is preliminary data.</text>
</comment>
<dbReference type="Proteomes" id="UP000499080">
    <property type="component" value="Unassembled WGS sequence"/>
</dbReference>
<sequence>MVKHSLDGRKQHICVMTTTAKQEFALQRSPSLLHPSIWSLRPPRATLTSHCAATFGRTSLFWWIASERILTLSASGHQLFSRNINSQLLFLQHGEIGPVVEVGRLGQSFILRSLSDMESRRGQATIDDVSNDHEVSYEVKGKSVHCLGLRSHIENVP</sequence>
<name>A0A4Y2FH07_ARAVE</name>
<accession>A0A4Y2FH07</accession>
<keyword evidence="2" id="KW-1185">Reference proteome</keyword>